<reference evidence="3" key="1">
    <citation type="submission" date="2015-01" db="EMBL/GenBank/DDBJ databases">
        <authorList>
            <person name="Aksoy S."/>
            <person name="Warren W."/>
            <person name="Wilson R.K."/>
        </authorList>
    </citation>
    <scope>NUCLEOTIDE SEQUENCE [LARGE SCALE GENOMIC DNA]</scope>
    <source>
        <strain evidence="3">IAEA</strain>
    </source>
</reference>
<dbReference type="AlphaFoldDB" id="A0A1B0AL40"/>
<keyword evidence="1" id="KW-0472">Membrane</keyword>
<dbReference type="EMBL" id="JXJN01029871">
    <property type="status" value="NOT_ANNOTATED_CDS"/>
    <property type="molecule type" value="Genomic_DNA"/>
</dbReference>
<keyword evidence="1" id="KW-1133">Transmembrane helix</keyword>
<keyword evidence="1" id="KW-0812">Transmembrane</keyword>
<dbReference type="EnsemblMetazoa" id="GPPI000551-RA">
    <property type="protein sequence ID" value="GPPI000551-PA"/>
    <property type="gene ID" value="GPPI000551"/>
</dbReference>
<reference evidence="2" key="2">
    <citation type="submission" date="2020-05" db="UniProtKB">
        <authorList>
            <consortium name="EnsemblMetazoa"/>
        </authorList>
    </citation>
    <scope>IDENTIFICATION</scope>
    <source>
        <strain evidence="2">IAEA</strain>
    </source>
</reference>
<dbReference type="GO" id="GO:0005840">
    <property type="term" value="C:ribosome"/>
    <property type="evidence" value="ECO:0007669"/>
    <property type="project" value="InterPro"/>
</dbReference>
<protein>
    <submittedName>
        <fullName evidence="2">Uncharacterized protein</fullName>
    </submittedName>
</protein>
<dbReference type="VEuPathDB" id="VectorBase:GPPI000551"/>
<proteinExistence type="predicted"/>
<dbReference type="GO" id="GO:0006412">
    <property type="term" value="P:translation"/>
    <property type="evidence" value="ECO:0007669"/>
    <property type="project" value="InterPro"/>
</dbReference>
<keyword evidence="3" id="KW-1185">Reference proteome</keyword>
<organism evidence="2 3">
    <name type="scientific">Glossina palpalis gambiensis</name>
    <dbReference type="NCBI Taxonomy" id="67801"/>
    <lineage>
        <taxon>Eukaryota</taxon>
        <taxon>Metazoa</taxon>
        <taxon>Ecdysozoa</taxon>
        <taxon>Arthropoda</taxon>
        <taxon>Hexapoda</taxon>
        <taxon>Insecta</taxon>
        <taxon>Pterygota</taxon>
        <taxon>Neoptera</taxon>
        <taxon>Endopterygota</taxon>
        <taxon>Diptera</taxon>
        <taxon>Brachycera</taxon>
        <taxon>Muscomorpha</taxon>
        <taxon>Hippoboscoidea</taxon>
        <taxon>Glossinidae</taxon>
        <taxon>Glossina</taxon>
    </lineage>
</organism>
<dbReference type="GO" id="GO:0003735">
    <property type="term" value="F:structural constituent of ribosome"/>
    <property type="evidence" value="ECO:0007669"/>
    <property type="project" value="InterPro"/>
</dbReference>
<evidence type="ECO:0000313" key="2">
    <source>
        <dbReference type="EnsemblMetazoa" id="GPPI000551-PA"/>
    </source>
</evidence>
<accession>A0A1B0AL40</accession>
<dbReference type="SUPFAM" id="SSF50193">
    <property type="entry name" value="Ribosomal protein L14"/>
    <property type="match status" value="1"/>
</dbReference>
<dbReference type="Proteomes" id="UP000092460">
    <property type="component" value="Unassembled WGS sequence"/>
</dbReference>
<feature type="transmembrane region" description="Helical" evidence="1">
    <location>
        <begin position="51"/>
        <end position="73"/>
    </location>
</feature>
<sequence length="106" mass="12030">CSHTAEKAIPKDGRRFEDNTGVLANNKGDLKNSAITGPVDVPALSERSQSFIVHFLGFGFDANVLVSFPLLLLPDKFPFHHRTFHSINEPRLERYHVLSVQLRYRN</sequence>
<evidence type="ECO:0000256" key="1">
    <source>
        <dbReference type="SAM" id="Phobius"/>
    </source>
</evidence>
<evidence type="ECO:0000313" key="3">
    <source>
        <dbReference type="Proteomes" id="UP000092460"/>
    </source>
</evidence>
<dbReference type="InterPro" id="IPR036853">
    <property type="entry name" value="Ribosomal_uL14_sf"/>
</dbReference>
<name>A0A1B0AL40_9MUSC</name>